<organism evidence="3 4">
    <name type="scientific">Allosediminivita pacifica</name>
    <dbReference type="NCBI Taxonomy" id="1267769"/>
    <lineage>
        <taxon>Bacteria</taxon>
        <taxon>Pseudomonadati</taxon>
        <taxon>Pseudomonadota</taxon>
        <taxon>Alphaproteobacteria</taxon>
        <taxon>Rhodobacterales</taxon>
        <taxon>Paracoccaceae</taxon>
        <taxon>Allosediminivita</taxon>
    </lineage>
</organism>
<protein>
    <submittedName>
        <fullName evidence="3">Protease I</fullName>
    </submittedName>
</protein>
<dbReference type="InterPro" id="IPR029062">
    <property type="entry name" value="Class_I_gatase-like"/>
</dbReference>
<dbReference type="AlphaFoldDB" id="A0A2T6AZD7"/>
<dbReference type="CDD" id="cd03134">
    <property type="entry name" value="GATase1_PfpI_like"/>
    <property type="match status" value="1"/>
</dbReference>
<dbReference type="InterPro" id="IPR006286">
    <property type="entry name" value="C56_PfpI-like"/>
</dbReference>
<dbReference type="OrthoDB" id="9792284at2"/>
<dbReference type="PANTHER" id="PTHR42733">
    <property type="entry name" value="DJ-1 PROTEIN"/>
    <property type="match status" value="1"/>
</dbReference>
<dbReference type="SUPFAM" id="SSF52317">
    <property type="entry name" value="Class I glutamine amidotransferase-like"/>
    <property type="match status" value="1"/>
</dbReference>
<proteinExistence type="inferred from homology"/>
<dbReference type="EMBL" id="QBKN01000007">
    <property type="protein sequence ID" value="PTX49189.1"/>
    <property type="molecule type" value="Genomic_DNA"/>
</dbReference>
<sequence length="186" mass="20327">MPVIQDSKILVIATNGFEQSELEVPRDALRETKATVHVASLDGKSIKGWDGDDWGDTIEVDTSLDQVKSRDYDALVIPGGQINPDILRVNQDVLNLVKDFHNEGKVVAAICHGPWLLVETGIAKGRQMTSFKSIKTDVENAGAQWVDEEVVADNGIVTSRNPGDLKAFVAKIIEEVQEGLHDRQAA</sequence>
<dbReference type="PANTHER" id="PTHR42733:SF12">
    <property type="entry name" value="PROTEINASE"/>
    <property type="match status" value="1"/>
</dbReference>
<evidence type="ECO:0000313" key="4">
    <source>
        <dbReference type="Proteomes" id="UP000244069"/>
    </source>
</evidence>
<dbReference type="GO" id="GO:0006508">
    <property type="term" value="P:proteolysis"/>
    <property type="evidence" value="ECO:0007669"/>
    <property type="project" value="UniProtKB-KW"/>
</dbReference>
<dbReference type="Proteomes" id="UP000244069">
    <property type="component" value="Unassembled WGS sequence"/>
</dbReference>
<dbReference type="InterPro" id="IPR002818">
    <property type="entry name" value="DJ-1/PfpI"/>
</dbReference>
<keyword evidence="4" id="KW-1185">Reference proteome</keyword>
<dbReference type="Pfam" id="PF01965">
    <property type="entry name" value="DJ-1_PfpI"/>
    <property type="match status" value="1"/>
</dbReference>
<dbReference type="RefSeq" id="WP_107975455.1">
    <property type="nucleotide sequence ID" value="NZ_BMEZ01000007.1"/>
</dbReference>
<evidence type="ECO:0000259" key="2">
    <source>
        <dbReference type="Pfam" id="PF01965"/>
    </source>
</evidence>
<name>A0A2T6AZD7_9RHOB</name>
<evidence type="ECO:0000313" key="3">
    <source>
        <dbReference type="EMBL" id="PTX49189.1"/>
    </source>
</evidence>
<dbReference type="PROSITE" id="PS51276">
    <property type="entry name" value="PEPTIDASE_C56_PFPI"/>
    <property type="match status" value="1"/>
</dbReference>
<dbReference type="GO" id="GO:0008233">
    <property type="term" value="F:peptidase activity"/>
    <property type="evidence" value="ECO:0007669"/>
    <property type="project" value="UniProtKB-KW"/>
</dbReference>
<gene>
    <name evidence="3" type="ORF">C8N44_10729</name>
</gene>
<keyword evidence="3" id="KW-0645">Protease</keyword>
<comment type="caution">
    <text evidence="3">The sequence shown here is derived from an EMBL/GenBank/DDBJ whole genome shotgun (WGS) entry which is preliminary data.</text>
</comment>
<dbReference type="NCBIfam" id="TIGR01382">
    <property type="entry name" value="PfpI"/>
    <property type="match status" value="1"/>
</dbReference>
<dbReference type="Gene3D" id="3.40.50.880">
    <property type="match status" value="1"/>
</dbReference>
<reference evidence="3 4" key="1">
    <citation type="submission" date="2018-04" db="EMBL/GenBank/DDBJ databases">
        <title>Genomic Encyclopedia of Archaeal and Bacterial Type Strains, Phase II (KMG-II): from individual species to whole genera.</title>
        <authorList>
            <person name="Goeker M."/>
        </authorList>
    </citation>
    <scope>NUCLEOTIDE SEQUENCE [LARGE SCALE GENOMIC DNA]</scope>
    <source>
        <strain evidence="3 4">DSM 29329</strain>
    </source>
</reference>
<keyword evidence="3" id="KW-0378">Hydrolase</keyword>
<evidence type="ECO:0000256" key="1">
    <source>
        <dbReference type="ARBA" id="ARBA00008542"/>
    </source>
</evidence>
<accession>A0A2T6AZD7</accession>
<comment type="similarity">
    <text evidence="1">Belongs to the peptidase C56 family.</text>
</comment>
<feature type="domain" description="DJ-1/PfpI" evidence="2">
    <location>
        <begin position="8"/>
        <end position="175"/>
    </location>
</feature>